<dbReference type="Pfam" id="PF00109">
    <property type="entry name" value="ketoacyl-synt"/>
    <property type="match status" value="1"/>
</dbReference>
<dbReference type="OrthoDB" id="9816204at2"/>
<accession>A0A5P8P3G0</accession>
<dbReference type="AlphaFoldDB" id="A0A5P8P3G0"/>
<dbReference type="EMBL" id="CP043617">
    <property type="protein sequence ID" value="QFR50196.1"/>
    <property type="molecule type" value="Genomic_DNA"/>
</dbReference>
<evidence type="ECO:0000313" key="5">
    <source>
        <dbReference type="EMBL" id="QFR50196.1"/>
    </source>
</evidence>
<organism evidence="5 6">
    <name type="scientific">Sulfurimonas lithotrophica</name>
    <dbReference type="NCBI Taxonomy" id="2590022"/>
    <lineage>
        <taxon>Bacteria</taxon>
        <taxon>Pseudomonadati</taxon>
        <taxon>Campylobacterota</taxon>
        <taxon>Epsilonproteobacteria</taxon>
        <taxon>Campylobacterales</taxon>
        <taxon>Sulfurimonadaceae</taxon>
        <taxon>Sulfurimonas</taxon>
    </lineage>
</organism>
<dbReference type="RefSeq" id="WP_152308144.1">
    <property type="nucleotide sequence ID" value="NZ_CP043617.1"/>
</dbReference>
<evidence type="ECO:0000256" key="3">
    <source>
        <dbReference type="RuleBase" id="RU003694"/>
    </source>
</evidence>
<gene>
    <name evidence="5" type="ORF">FJR48_10825</name>
</gene>
<dbReference type="Gene3D" id="3.40.47.10">
    <property type="match status" value="1"/>
</dbReference>
<feature type="domain" description="Ketosynthase family 3 (KS3)" evidence="4">
    <location>
        <begin position="1"/>
        <end position="358"/>
    </location>
</feature>
<dbReference type="GO" id="GO:0004315">
    <property type="term" value="F:3-oxoacyl-[acyl-carrier-protein] synthase activity"/>
    <property type="evidence" value="ECO:0007669"/>
    <property type="project" value="TreeGrafter"/>
</dbReference>
<reference evidence="5 6" key="1">
    <citation type="submission" date="2019-09" db="EMBL/GenBank/DDBJ databases">
        <title>Sulfurimonas gotlandica sp. nov., a chemoautotrophic and psychrotolerant epsilonproteobacterium isolated from a pelagic redoxcline, and an emended description of the genus Sulfurimonas.</title>
        <authorList>
            <person name="Wang S."/>
            <person name="Jiang L."/>
            <person name="Shao S."/>
        </authorList>
    </citation>
    <scope>NUCLEOTIDE SEQUENCE [LARGE SCALE GENOMIC DNA]</scope>
    <source>
        <strain evidence="5 6">GYSZ_1</strain>
    </source>
</reference>
<evidence type="ECO:0000256" key="1">
    <source>
        <dbReference type="ARBA" id="ARBA00008467"/>
    </source>
</evidence>
<dbReference type="PANTHER" id="PTHR11712:SF336">
    <property type="entry name" value="3-OXOACYL-[ACYL-CARRIER-PROTEIN] SYNTHASE, MITOCHONDRIAL"/>
    <property type="match status" value="1"/>
</dbReference>
<evidence type="ECO:0000313" key="6">
    <source>
        <dbReference type="Proteomes" id="UP000326944"/>
    </source>
</evidence>
<dbReference type="SMART" id="SM00825">
    <property type="entry name" value="PKS_KS"/>
    <property type="match status" value="1"/>
</dbReference>
<name>A0A5P8P3G0_9BACT</name>
<dbReference type="InterPro" id="IPR000794">
    <property type="entry name" value="Beta-ketoacyl_synthase"/>
</dbReference>
<proteinExistence type="inferred from homology"/>
<dbReference type="Proteomes" id="UP000326944">
    <property type="component" value="Chromosome"/>
</dbReference>
<protein>
    <submittedName>
        <fullName evidence="5">3-oxoacyl-ACP synthase</fullName>
    </submittedName>
</protein>
<comment type="similarity">
    <text evidence="1 3">Belongs to the thiolase-like superfamily. Beta-ketoacyl-ACP synthases family.</text>
</comment>
<dbReference type="KEGG" id="sulg:FJR48_10825"/>
<evidence type="ECO:0000256" key="2">
    <source>
        <dbReference type="ARBA" id="ARBA00022679"/>
    </source>
</evidence>
<dbReference type="InterPro" id="IPR014030">
    <property type="entry name" value="Ketoacyl_synth_N"/>
</dbReference>
<evidence type="ECO:0000259" key="4">
    <source>
        <dbReference type="PROSITE" id="PS52004"/>
    </source>
</evidence>
<dbReference type="InterPro" id="IPR014031">
    <property type="entry name" value="Ketoacyl_synth_C"/>
</dbReference>
<keyword evidence="6" id="KW-1185">Reference proteome</keyword>
<dbReference type="PROSITE" id="PS52004">
    <property type="entry name" value="KS3_2"/>
    <property type="match status" value="1"/>
</dbReference>
<keyword evidence="2 3" id="KW-0808">Transferase</keyword>
<dbReference type="InterPro" id="IPR016039">
    <property type="entry name" value="Thiolase-like"/>
</dbReference>
<dbReference type="PANTHER" id="PTHR11712">
    <property type="entry name" value="POLYKETIDE SYNTHASE-RELATED"/>
    <property type="match status" value="1"/>
</dbReference>
<sequence>MDNIYLSNFEILCSQGNLQNTLEAVKSNNIRIDKKRIVTDIQTLDAPYFLFEDEIKDDKNEIYSSLKELVSKIVSKIDQHELSSTGLIIGTALADLNLGFAINSDAQGDAYISKKTSIDTYASKLVKHFGLNEFTMTINTACTSSANAILEASNLIQSNILNKVIVLGVEIHSKMLSSGFLAMNLITLDTQKPFEESRDGLVLGEAIAGLVLSKEASKYKLLGGYSNCNAASITGVSESGEEYVEVMQKALINSNQTVDSITAVKTHATSTPASDLSEMNAMDNIFSKKPPLCALKPYVGHTIGACGTLELSLFLSCIDNGFIPKLPSQNKHIECKGGIFMLNYFGFGGNNTTLIIKSEQE</sequence>
<dbReference type="InterPro" id="IPR020841">
    <property type="entry name" value="PKS_Beta-ketoAc_synthase_dom"/>
</dbReference>
<dbReference type="GO" id="GO:0006633">
    <property type="term" value="P:fatty acid biosynthetic process"/>
    <property type="evidence" value="ECO:0007669"/>
    <property type="project" value="TreeGrafter"/>
</dbReference>
<dbReference type="Pfam" id="PF02801">
    <property type="entry name" value="Ketoacyl-synt_C"/>
    <property type="match status" value="1"/>
</dbReference>
<dbReference type="SUPFAM" id="SSF53901">
    <property type="entry name" value="Thiolase-like"/>
    <property type="match status" value="1"/>
</dbReference>